<evidence type="ECO:0000256" key="1">
    <source>
        <dbReference type="SAM" id="MobiDB-lite"/>
    </source>
</evidence>
<dbReference type="AlphaFoldDB" id="A0A8H6FF96"/>
<accession>A0A8H6FF96</accession>
<dbReference type="EMBL" id="JACCJB010000007">
    <property type="protein sequence ID" value="KAF6225723.1"/>
    <property type="molecule type" value="Genomic_DNA"/>
</dbReference>
<feature type="compositionally biased region" description="Basic and acidic residues" evidence="1">
    <location>
        <begin position="212"/>
        <end position="224"/>
    </location>
</feature>
<evidence type="ECO:0000313" key="3">
    <source>
        <dbReference type="Proteomes" id="UP000593566"/>
    </source>
</evidence>
<evidence type="ECO:0000313" key="2">
    <source>
        <dbReference type="EMBL" id="KAF6225723.1"/>
    </source>
</evidence>
<feature type="region of interest" description="Disordered" evidence="1">
    <location>
        <begin position="201"/>
        <end position="272"/>
    </location>
</feature>
<sequence>MAIVHANIHAYLSKGGHAIAETKNNHRIIKTKPRLLRPPKVIDELVDRLMVQIKKDVALEKSLVVPPECWSRDSMTRPFKITAVSVLERVARGIPEAEWAQWQFLERLKKDWVYGAAVSPDTELSPQQTIPHQQMQIQDFHWENIQAAIDQLQKLEATLDGADPQELLRLKKNLTASDTMPFRLLDWDGNKLSGSVFRKTFGLHTSPSSEDDLQRKQGERRRQENQQLETPLKRKSTDEPQQQNRQKRSKTTPVKSSETAEPSVSDAITLASPASNWQTIKGQFGNAPIVKRQTPIAVVP</sequence>
<proteinExistence type="predicted"/>
<gene>
    <name evidence="2" type="ORF">HO133_009724</name>
</gene>
<dbReference type="RefSeq" id="XP_037154432.1">
    <property type="nucleotide sequence ID" value="XM_037300584.1"/>
</dbReference>
<protein>
    <submittedName>
        <fullName evidence="2">Uncharacterized protein</fullName>
    </submittedName>
</protein>
<name>A0A8H6FF96_9LECA</name>
<feature type="compositionally biased region" description="Polar residues" evidence="1">
    <location>
        <begin position="251"/>
        <end position="262"/>
    </location>
</feature>
<organism evidence="2 3">
    <name type="scientific">Letharia lupina</name>
    <dbReference type="NCBI Taxonomy" id="560253"/>
    <lineage>
        <taxon>Eukaryota</taxon>
        <taxon>Fungi</taxon>
        <taxon>Dikarya</taxon>
        <taxon>Ascomycota</taxon>
        <taxon>Pezizomycotina</taxon>
        <taxon>Lecanoromycetes</taxon>
        <taxon>OSLEUM clade</taxon>
        <taxon>Lecanoromycetidae</taxon>
        <taxon>Lecanorales</taxon>
        <taxon>Lecanorineae</taxon>
        <taxon>Parmeliaceae</taxon>
        <taxon>Letharia</taxon>
    </lineage>
</organism>
<reference evidence="2 3" key="1">
    <citation type="journal article" date="2020" name="Genomics">
        <title>Complete, high-quality genomes from long-read metagenomic sequencing of two wolf lichen thalli reveals enigmatic genome architecture.</title>
        <authorList>
            <person name="McKenzie S.K."/>
            <person name="Walston R.F."/>
            <person name="Allen J.L."/>
        </authorList>
    </citation>
    <scope>NUCLEOTIDE SEQUENCE [LARGE SCALE GENOMIC DNA]</scope>
    <source>
        <strain evidence="2">WasteWater1</strain>
    </source>
</reference>
<keyword evidence="3" id="KW-1185">Reference proteome</keyword>
<comment type="caution">
    <text evidence="2">The sequence shown here is derived from an EMBL/GenBank/DDBJ whole genome shotgun (WGS) entry which is preliminary data.</text>
</comment>
<dbReference type="GeneID" id="59338119"/>
<dbReference type="Proteomes" id="UP000593566">
    <property type="component" value="Unassembled WGS sequence"/>
</dbReference>